<accession>A0ABW5E382</accession>
<feature type="binding site" evidence="7">
    <location>
        <position position="134"/>
    </location>
    <ligand>
        <name>sn-glycerol 3-phosphate</name>
        <dbReference type="ChEBI" id="CHEBI:57597"/>
    </ligand>
</feature>
<dbReference type="InterPro" id="IPR018485">
    <property type="entry name" value="FGGY_C"/>
</dbReference>
<feature type="binding site" evidence="7">
    <location>
        <position position="12"/>
    </location>
    <ligand>
        <name>sn-glycerol 3-phosphate</name>
        <dbReference type="ChEBI" id="CHEBI:57597"/>
    </ligand>
</feature>
<feature type="binding site" evidence="7">
    <location>
        <position position="83"/>
    </location>
    <ligand>
        <name>glycerol</name>
        <dbReference type="ChEBI" id="CHEBI:17754"/>
    </ligand>
</feature>
<evidence type="ECO:0000256" key="7">
    <source>
        <dbReference type="HAMAP-Rule" id="MF_00186"/>
    </source>
</evidence>
<dbReference type="CDD" id="cd07786">
    <property type="entry name" value="FGGY_EcGK_like"/>
    <property type="match status" value="1"/>
</dbReference>
<gene>
    <name evidence="7 11" type="primary">glpK</name>
    <name evidence="11" type="ORF">ACFSQZ_08125</name>
</gene>
<dbReference type="HAMAP" id="MF_00186">
    <property type="entry name" value="Glycerol_kin"/>
    <property type="match status" value="1"/>
</dbReference>
<feature type="binding site" evidence="7">
    <location>
        <position position="306"/>
    </location>
    <ligand>
        <name>ATP</name>
        <dbReference type="ChEBI" id="CHEBI:30616"/>
    </ligand>
</feature>
<comment type="function">
    <text evidence="7">Key enzyme in the regulation of glycerol uptake and metabolism. Catalyzes the phosphorylation of glycerol to yield sn-glycerol 3-phosphate.</text>
</comment>
<keyword evidence="2 7" id="KW-0808">Transferase</keyword>
<comment type="activity regulation">
    <text evidence="7">Inhibited by fructose 1,6-bisphosphate (FBP).</text>
</comment>
<feature type="binding site" evidence="7">
    <location>
        <position position="16"/>
    </location>
    <ligand>
        <name>ADP</name>
        <dbReference type="ChEBI" id="CHEBI:456216"/>
    </ligand>
</feature>
<feature type="binding site" evidence="7">
    <location>
        <position position="403"/>
    </location>
    <ligand>
        <name>ADP</name>
        <dbReference type="ChEBI" id="CHEBI:456216"/>
    </ligand>
</feature>
<feature type="binding site" evidence="7">
    <location>
        <position position="82"/>
    </location>
    <ligand>
        <name>sn-glycerol 3-phosphate</name>
        <dbReference type="ChEBI" id="CHEBI:57597"/>
    </ligand>
</feature>
<sequence length="487" mass="53469">MAKFVLSIDQGTTSSRSILFNHDGEVEAVAQLEFTQYFPQSGWVEHDANEIWQTQLRTMEEVLEKAGVAVDDLVAIGITNQRETVLLWDRETGEPIANAIVWQDRRTAEACKSMRGTSEEVAISAITGLRLDPYFSATKVQWLLDNVQGARKRAEAGELCMGTIDSWLVYQLTGGEKHVTDASNASRTLLYNLRTGDWDDALLEQFKVPRAVLPEIVDSSGDVGKWRGVPIAGIAGDQQAALFGQGCFEPGMAKNTYGTGCFLLMHTGERIVQSKNQLLTTVAWQLNGKREYCLEGSVFVAGSLFQWLRDGLHLFKDVDELNELAQSVEDSGEVVIVPALAGLGAPHWDPFARGLITGLSRGTSKAHICRAAMEAVAFQVVELRECMQRDAQREIIELRVDGGACASDLLMQIQADLMGADLMRPKDLETTAFGAAALAGLAVGFWSIESKAVGQRGGGKKFTPMIESEQREVLRSNWDKAVRRAKL</sequence>
<evidence type="ECO:0000259" key="10">
    <source>
        <dbReference type="Pfam" id="PF02782"/>
    </source>
</evidence>
<evidence type="ECO:0000256" key="2">
    <source>
        <dbReference type="ARBA" id="ARBA00022679"/>
    </source>
</evidence>
<evidence type="ECO:0000256" key="4">
    <source>
        <dbReference type="ARBA" id="ARBA00022777"/>
    </source>
</evidence>
<feature type="binding site" evidence="7">
    <location>
        <position position="259"/>
    </location>
    <ligand>
        <name>ATP</name>
        <dbReference type="ChEBI" id="CHEBI:30616"/>
    </ligand>
</feature>
<feature type="domain" description="Carbohydrate kinase FGGY N-terminal" evidence="9">
    <location>
        <begin position="5"/>
        <end position="244"/>
    </location>
</feature>
<dbReference type="InterPro" id="IPR018483">
    <property type="entry name" value="Carb_kinase_FGGY_CS"/>
</dbReference>
<evidence type="ECO:0000256" key="3">
    <source>
        <dbReference type="ARBA" id="ARBA00022741"/>
    </source>
</evidence>
<reference evidence="12" key="1">
    <citation type="journal article" date="2019" name="Int. J. Syst. Evol. Microbiol.">
        <title>The Global Catalogue of Microorganisms (GCM) 10K type strain sequencing project: providing services to taxonomists for standard genome sequencing and annotation.</title>
        <authorList>
            <consortium name="The Broad Institute Genomics Platform"/>
            <consortium name="The Broad Institute Genome Sequencing Center for Infectious Disease"/>
            <person name="Wu L."/>
            <person name="Ma J."/>
        </authorList>
    </citation>
    <scope>NUCLEOTIDE SEQUENCE [LARGE SCALE GENOMIC DNA]</scope>
    <source>
        <strain evidence="12">JCM 16545</strain>
    </source>
</reference>
<comment type="caution">
    <text evidence="7">Lacks conserved residue(s) required for the propagation of feature annotation.</text>
</comment>
<comment type="catalytic activity">
    <reaction evidence="7">
        <text>glycerol + ATP = sn-glycerol 3-phosphate + ADP + H(+)</text>
        <dbReference type="Rhea" id="RHEA:21644"/>
        <dbReference type="ChEBI" id="CHEBI:15378"/>
        <dbReference type="ChEBI" id="CHEBI:17754"/>
        <dbReference type="ChEBI" id="CHEBI:30616"/>
        <dbReference type="ChEBI" id="CHEBI:57597"/>
        <dbReference type="ChEBI" id="CHEBI:456216"/>
        <dbReference type="EC" id="2.7.1.30"/>
    </reaction>
</comment>
<dbReference type="EMBL" id="JBHUJC010000024">
    <property type="protein sequence ID" value="MFD2276433.1"/>
    <property type="molecule type" value="Genomic_DNA"/>
</dbReference>
<feature type="binding site" evidence="7">
    <location>
        <position position="12"/>
    </location>
    <ligand>
        <name>ATP</name>
        <dbReference type="ChEBI" id="CHEBI:30616"/>
    </ligand>
</feature>
<dbReference type="InterPro" id="IPR018484">
    <property type="entry name" value="FGGY_N"/>
</dbReference>
<dbReference type="Pfam" id="PF02782">
    <property type="entry name" value="FGGY_C"/>
    <property type="match status" value="1"/>
</dbReference>
<dbReference type="GO" id="GO:0004370">
    <property type="term" value="F:glycerol kinase activity"/>
    <property type="evidence" value="ECO:0007669"/>
    <property type="project" value="UniProtKB-EC"/>
</dbReference>
<dbReference type="NCBIfam" id="NF000756">
    <property type="entry name" value="PRK00047.1"/>
    <property type="match status" value="1"/>
</dbReference>
<dbReference type="RefSeq" id="WP_377094114.1">
    <property type="nucleotide sequence ID" value="NZ_JBHSJM010000001.1"/>
</dbReference>
<dbReference type="PIRSF" id="PIRSF000538">
    <property type="entry name" value="GlpK"/>
    <property type="match status" value="1"/>
</dbReference>
<dbReference type="PANTHER" id="PTHR10196:SF69">
    <property type="entry name" value="GLYCEROL KINASE"/>
    <property type="match status" value="1"/>
</dbReference>
<feature type="binding site" evidence="7">
    <location>
        <position position="403"/>
    </location>
    <ligand>
        <name>ATP</name>
        <dbReference type="ChEBI" id="CHEBI:30616"/>
    </ligand>
</feature>
<dbReference type="PROSITE" id="PS00445">
    <property type="entry name" value="FGGY_KINASES_2"/>
    <property type="match status" value="1"/>
</dbReference>
<feature type="binding site" evidence="7">
    <location>
        <position position="237"/>
    </location>
    <ligand>
        <name>sn-glycerol 3-phosphate</name>
        <dbReference type="ChEBI" id="CHEBI:57597"/>
    </ligand>
</feature>
<feature type="binding site" evidence="7">
    <location>
        <position position="302"/>
    </location>
    <ligand>
        <name>ADP</name>
        <dbReference type="ChEBI" id="CHEBI:456216"/>
    </ligand>
</feature>
<dbReference type="Gene3D" id="3.30.420.40">
    <property type="match status" value="2"/>
</dbReference>
<evidence type="ECO:0000256" key="1">
    <source>
        <dbReference type="ARBA" id="ARBA00009156"/>
    </source>
</evidence>
<feature type="binding site" evidence="7">
    <location>
        <position position="14"/>
    </location>
    <ligand>
        <name>ATP</name>
        <dbReference type="ChEBI" id="CHEBI:30616"/>
    </ligand>
</feature>
<dbReference type="NCBIfam" id="TIGR01311">
    <property type="entry name" value="glycerol_kin"/>
    <property type="match status" value="1"/>
</dbReference>
<keyword evidence="12" id="KW-1185">Reference proteome</keyword>
<evidence type="ECO:0000313" key="12">
    <source>
        <dbReference type="Proteomes" id="UP001597297"/>
    </source>
</evidence>
<dbReference type="InterPro" id="IPR005999">
    <property type="entry name" value="Glycerol_kin"/>
</dbReference>
<feature type="domain" description="Carbohydrate kinase FGGY C-terminal" evidence="10">
    <location>
        <begin position="254"/>
        <end position="442"/>
    </location>
</feature>
<feature type="binding site" evidence="7">
    <location>
        <position position="259"/>
    </location>
    <ligand>
        <name>ADP</name>
        <dbReference type="ChEBI" id="CHEBI:456216"/>
    </ligand>
</feature>
<comment type="pathway">
    <text evidence="7">Polyol metabolism; glycerol degradation via glycerol kinase pathway; sn-glycerol 3-phosphate from glycerol: step 1/1.</text>
</comment>
<dbReference type="PROSITE" id="PS00933">
    <property type="entry name" value="FGGY_KINASES_1"/>
    <property type="match status" value="1"/>
</dbReference>
<evidence type="ECO:0000313" key="11">
    <source>
        <dbReference type="EMBL" id="MFD2276433.1"/>
    </source>
</evidence>
<dbReference type="EC" id="2.7.1.30" evidence="7"/>
<comment type="similarity">
    <text evidence="1 7 8">Belongs to the FGGY kinase family.</text>
</comment>
<feature type="binding site" evidence="7">
    <location>
        <position position="13"/>
    </location>
    <ligand>
        <name>ATP</name>
        <dbReference type="ChEBI" id="CHEBI:30616"/>
    </ligand>
</feature>
<feature type="binding site" evidence="7">
    <location>
        <position position="302"/>
    </location>
    <ligand>
        <name>ATP</name>
        <dbReference type="ChEBI" id="CHEBI:30616"/>
    </ligand>
</feature>
<evidence type="ECO:0000259" key="9">
    <source>
        <dbReference type="Pfam" id="PF00370"/>
    </source>
</evidence>
<dbReference type="SUPFAM" id="SSF53067">
    <property type="entry name" value="Actin-like ATPase domain"/>
    <property type="match status" value="2"/>
</dbReference>
<feature type="binding site" evidence="7">
    <location>
        <position position="237"/>
    </location>
    <ligand>
        <name>glycerol</name>
        <dbReference type="ChEBI" id="CHEBI:17754"/>
    </ligand>
</feature>
<feature type="binding site" evidence="7">
    <location>
        <position position="134"/>
    </location>
    <ligand>
        <name>glycerol</name>
        <dbReference type="ChEBI" id="CHEBI:17754"/>
    </ligand>
</feature>
<evidence type="ECO:0000256" key="8">
    <source>
        <dbReference type="RuleBase" id="RU003733"/>
    </source>
</evidence>
<feature type="binding site" evidence="7">
    <location>
        <position position="82"/>
    </location>
    <ligand>
        <name>glycerol</name>
        <dbReference type="ChEBI" id="CHEBI:17754"/>
    </ligand>
</feature>
<keyword evidence="4 7" id="KW-0418">Kinase</keyword>
<name>A0ABW5E382_9BACT</name>
<evidence type="ECO:0000256" key="5">
    <source>
        <dbReference type="ARBA" id="ARBA00022798"/>
    </source>
</evidence>
<dbReference type="InterPro" id="IPR043129">
    <property type="entry name" value="ATPase_NBD"/>
</dbReference>
<keyword evidence="3 7" id="KW-0547">Nucleotide-binding</keyword>
<organism evidence="11 12">
    <name type="scientific">Rubritalea spongiae</name>
    <dbReference type="NCBI Taxonomy" id="430797"/>
    <lineage>
        <taxon>Bacteria</taxon>
        <taxon>Pseudomonadati</taxon>
        <taxon>Verrucomicrobiota</taxon>
        <taxon>Verrucomicrobiia</taxon>
        <taxon>Verrucomicrobiales</taxon>
        <taxon>Rubritaleaceae</taxon>
        <taxon>Rubritalea</taxon>
    </lineage>
</organism>
<comment type="caution">
    <text evidence="11">The sequence shown here is derived from an EMBL/GenBank/DDBJ whole genome shotgun (WGS) entry which is preliminary data.</text>
</comment>
<evidence type="ECO:0000256" key="6">
    <source>
        <dbReference type="ARBA" id="ARBA00022840"/>
    </source>
</evidence>
<protein>
    <recommendedName>
        <fullName evidence="7">Glycerol kinase</fullName>
        <ecNumber evidence="7">2.7.1.30</ecNumber>
    </recommendedName>
    <alternativeName>
        <fullName evidence="7">ATP:glycerol 3-phosphotransferase</fullName>
    </alternativeName>
    <alternativeName>
        <fullName evidence="7">Glycerokinase</fullName>
        <shortName evidence="7">GK</shortName>
    </alternativeName>
</protein>
<feature type="binding site" evidence="7">
    <location>
        <position position="238"/>
    </location>
    <ligand>
        <name>glycerol</name>
        <dbReference type="ChEBI" id="CHEBI:17754"/>
    </ligand>
</feature>
<keyword evidence="6 7" id="KW-0067">ATP-binding</keyword>
<dbReference type="Pfam" id="PF00370">
    <property type="entry name" value="FGGY_N"/>
    <property type="match status" value="1"/>
</dbReference>
<feature type="binding site" evidence="7">
    <location>
        <position position="12"/>
    </location>
    <ligand>
        <name>ADP</name>
        <dbReference type="ChEBI" id="CHEBI:456216"/>
    </ligand>
</feature>
<dbReference type="InterPro" id="IPR000577">
    <property type="entry name" value="Carb_kinase_FGGY"/>
</dbReference>
<dbReference type="PANTHER" id="PTHR10196">
    <property type="entry name" value="SUGAR KINASE"/>
    <property type="match status" value="1"/>
</dbReference>
<keyword evidence="5 7" id="KW-0319">Glycerol metabolism</keyword>
<proteinExistence type="inferred from homology"/>
<feature type="binding site" evidence="7">
    <location>
        <position position="83"/>
    </location>
    <ligand>
        <name>sn-glycerol 3-phosphate</name>
        <dbReference type="ChEBI" id="CHEBI:57597"/>
    </ligand>
</feature>
<dbReference type="Proteomes" id="UP001597297">
    <property type="component" value="Unassembled WGS sequence"/>
</dbReference>